<dbReference type="EMBL" id="WXEW01000001">
    <property type="protein sequence ID" value="NAS20656.1"/>
    <property type="molecule type" value="Genomic_DNA"/>
</dbReference>
<accession>A0A7C9NKE6</accession>
<gene>
    <name evidence="1" type="ORF">GT755_03030</name>
</gene>
<dbReference type="AlphaFoldDB" id="A0A7C9NKE6"/>
<keyword evidence="2" id="KW-1185">Reference proteome</keyword>
<evidence type="ECO:0000313" key="1">
    <source>
        <dbReference type="EMBL" id="NAS20656.1"/>
    </source>
</evidence>
<sequence length="146" mass="16947">MRRMFRFGRWPRVPNRFGVIERGDIKELSTEDLYRLVEAASRNKWSGRGRPDWLADHRAELTDIYLTFLLEETKGVFRCSTTVVLRDGTGGHFSLDVTRADFDRLPDVKRAGLVDLAHRFLSIFPNIPLDAAQREAWDRAYPRNPA</sequence>
<evidence type="ECO:0000313" key="2">
    <source>
        <dbReference type="Proteomes" id="UP000479526"/>
    </source>
</evidence>
<dbReference type="Proteomes" id="UP000479526">
    <property type="component" value="Unassembled WGS sequence"/>
</dbReference>
<dbReference type="RefSeq" id="WP_161478132.1">
    <property type="nucleotide sequence ID" value="NZ_WXEW01000001.1"/>
</dbReference>
<organism evidence="1 2">
    <name type="scientific">Herbidospora solisilvae</name>
    <dbReference type="NCBI Taxonomy" id="2696284"/>
    <lineage>
        <taxon>Bacteria</taxon>
        <taxon>Bacillati</taxon>
        <taxon>Actinomycetota</taxon>
        <taxon>Actinomycetes</taxon>
        <taxon>Streptosporangiales</taxon>
        <taxon>Streptosporangiaceae</taxon>
        <taxon>Herbidospora</taxon>
    </lineage>
</organism>
<reference evidence="1 2" key="1">
    <citation type="submission" date="2020-01" db="EMBL/GenBank/DDBJ databases">
        <title>Herbidospora sp. NEAU-GS84 nov., a novel actinomycete isolated from soil.</title>
        <authorList>
            <person name="Han L."/>
        </authorList>
    </citation>
    <scope>NUCLEOTIDE SEQUENCE [LARGE SCALE GENOMIC DNA]</scope>
    <source>
        <strain evidence="1 2">NEAU-GS84</strain>
    </source>
</reference>
<name>A0A7C9NKE6_9ACTN</name>
<comment type="caution">
    <text evidence="1">The sequence shown here is derived from an EMBL/GenBank/DDBJ whole genome shotgun (WGS) entry which is preliminary data.</text>
</comment>
<proteinExistence type="predicted"/>
<protein>
    <submittedName>
        <fullName evidence="1">Uncharacterized protein</fullName>
    </submittedName>
</protein>